<dbReference type="GO" id="GO:0016747">
    <property type="term" value="F:acyltransferase activity, transferring groups other than amino-acyl groups"/>
    <property type="evidence" value="ECO:0007669"/>
    <property type="project" value="InterPro"/>
</dbReference>
<evidence type="ECO:0000313" key="2">
    <source>
        <dbReference type="EMBL" id="MBB5959540.1"/>
    </source>
</evidence>
<feature type="domain" description="N-acetyltransferase" evidence="1">
    <location>
        <begin position="29"/>
        <end position="175"/>
    </location>
</feature>
<gene>
    <name evidence="2" type="ORF">FHS29_006161</name>
</gene>
<evidence type="ECO:0000259" key="1">
    <source>
        <dbReference type="PROSITE" id="PS51186"/>
    </source>
</evidence>
<sequence>MTDLLADTASPLLDRARRDAHAAAARAGVVVRTLDTFAELGAAYELYRSIWRPTAEQTALTTGILRALAKAGNYVAGAYAGDDLVGMSVGMNGRPDNRHLHSHIAGVSPAVQGRSVGLAIKLHQRAWALAAGITTIAWTFDPLVRRNAYFNLAKLGARAEGYLTDFYGPMVDAINDGDASDRLLVEWSLAEPLPDRPTDDPPALPALIVHDTAPRTVTSDAPLVVVPTPADIESLRRTAPETSRAWRSALREALTAELDAGSTVTGFDRHGNYLLARKESNA</sequence>
<evidence type="ECO:0000313" key="3">
    <source>
        <dbReference type="Proteomes" id="UP000547510"/>
    </source>
</evidence>
<dbReference type="PANTHER" id="PTHR41700:SF1">
    <property type="entry name" value="N-ACETYLTRANSFERASE DOMAIN-CONTAINING PROTEIN"/>
    <property type="match status" value="1"/>
</dbReference>
<name>A0A841CQP6_9PSEU</name>
<protein>
    <submittedName>
        <fullName evidence="2">Putative GNAT superfamily acetyltransferase</fullName>
    </submittedName>
</protein>
<accession>A0A841CQP6</accession>
<keyword evidence="3" id="KW-1185">Reference proteome</keyword>
<dbReference type="Proteomes" id="UP000547510">
    <property type="component" value="Unassembled WGS sequence"/>
</dbReference>
<keyword evidence="2" id="KW-0808">Transferase</keyword>
<dbReference type="EMBL" id="JACHJN010000011">
    <property type="protein sequence ID" value="MBB5959540.1"/>
    <property type="molecule type" value="Genomic_DNA"/>
</dbReference>
<dbReference type="InterPro" id="IPR016181">
    <property type="entry name" value="Acyl_CoA_acyltransferase"/>
</dbReference>
<proteinExistence type="predicted"/>
<dbReference type="InterPro" id="IPR000182">
    <property type="entry name" value="GNAT_dom"/>
</dbReference>
<organism evidence="2 3">
    <name type="scientific">Saccharothrix tamanrassetensis</name>
    <dbReference type="NCBI Taxonomy" id="1051531"/>
    <lineage>
        <taxon>Bacteria</taxon>
        <taxon>Bacillati</taxon>
        <taxon>Actinomycetota</taxon>
        <taxon>Actinomycetes</taxon>
        <taxon>Pseudonocardiales</taxon>
        <taxon>Pseudonocardiaceae</taxon>
        <taxon>Saccharothrix</taxon>
    </lineage>
</organism>
<dbReference type="PANTHER" id="PTHR41700">
    <property type="entry name" value="GCN5-RELATED N-ACETYLTRANSFERASE"/>
    <property type="match status" value="1"/>
</dbReference>
<dbReference type="Pfam" id="PF13480">
    <property type="entry name" value="Acetyltransf_6"/>
    <property type="match status" value="1"/>
</dbReference>
<dbReference type="SUPFAM" id="SSF55729">
    <property type="entry name" value="Acyl-CoA N-acyltransferases (Nat)"/>
    <property type="match status" value="1"/>
</dbReference>
<dbReference type="Gene3D" id="3.40.630.30">
    <property type="match status" value="1"/>
</dbReference>
<comment type="caution">
    <text evidence="2">The sequence shown here is derived from an EMBL/GenBank/DDBJ whole genome shotgun (WGS) entry which is preliminary data.</text>
</comment>
<reference evidence="2 3" key="1">
    <citation type="submission" date="2020-08" db="EMBL/GenBank/DDBJ databases">
        <title>Genomic Encyclopedia of Type Strains, Phase III (KMG-III): the genomes of soil and plant-associated and newly described type strains.</title>
        <authorList>
            <person name="Whitman W."/>
        </authorList>
    </citation>
    <scope>NUCLEOTIDE SEQUENCE [LARGE SCALE GENOMIC DNA]</scope>
    <source>
        <strain evidence="2 3">CECT 8640</strain>
    </source>
</reference>
<dbReference type="PROSITE" id="PS51186">
    <property type="entry name" value="GNAT"/>
    <property type="match status" value="1"/>
</dbReference>
<dbReference type="InterPro" id="IPR038764">
    <property type="entry name" value="GNAT_N_AcTrfase_prd"/>
</dbReference>
<dbReference type="AlphaFoldDB" id="A0A841CQP6"/>
<dbReference type="InterPro" id="IPR038740">
    <property type="entry name" value="BioF2-like_GNAT_dom"/>
</dbReference>
<dbReference type="RefSeq" id="WP_184696514.1">
    <property type="nucleotide sequence ID" value="NZ_JACHJN010000011.1"/>
</dbReference>